<evidence type="ECO:0008006" key="4">
    <source>
        <dbReference type="Google" id="ProtNLM"/>
    </source>
</evidence>
<protein>
    <recommendedName>
        <fullName evidence="4">J domain-containing protein</fullName>
    </recommendedName>
</protein>
<comment type="caution">
    <text evidence="2">The sequence shown here is derived from an EMBL/GenBank/DDBJ whole genome shotgun (WGS) entry which is preliminary data.</text>
</comment>
<evidence type="ECO:0000313" key="2">
    <source>
        <dbReference type="EMBL" id="KAK4502259.1"/>
    </source>
</evidence>
<feature type="region of interest" description="Disordered" evidence="1">
    <location>
        <begin position="176"/>
        <end position="209"/>
    </location>
</feature>
<keyword evidence="3" id="KW-1185">Reference proteome</keyword>
<feature type="region of interest" description="Disordered" evidence="1">
    <location>
        <begin position="1"/>
        <end position="30"/>
    </location>
</feature>
<evidence type="ECO:0000313" key="3">
    <source>
        <dbReference type="Proteomes" id="UP001305779"/>
    </source>
</evidence>
<sequence length="209" mass="23237">MAQESSNNNGLPSPAPEAVGPGHYGTLGVHQGASNRCIMDAYDALEKRAVEALTYDEPTTEQKAAQEARLEEVSSEEDDAASHKLTASQLRTAAKILNDSKTRRLYDRELSGGTIDWAAEARSAYEGYEDFDCPRRRPHSRRHNSGRKQPRPSTDHYEPPVTYPDIWIAAVHGRSWRAPAPRSDSPSMRPTRPSPSYGRYSPSQKGHHN</sequence>
<accession>A0ABR0ELI8</accession>
<dbReference type="Gene3D" id="1.10.287.110">
    <property type="entry name" value="DnaJ domain"/>
    <property type="match status" value="1"/>
</dbReference>
<name>A0ABR0ELI8_ZASCE</name>
<feature type="region of interest" description="Disordered" evidence="1">
    <location>
        <begin position="55"/>
        <end position="86"/>
    </location>
</feature>
<organism evidence="2 3">
    <name type="scientific">Zasmidium cellare</name>
    <name type="common">Wine cellar mold</name>
    <name type="synonym">Racodium cellare</name>
    <dbReference type="NCBI Taxonomy" id="395010"/>
    <lineage>
        <taxon>Eukaryota</taxon>
        <taxon>Fungi</taxon>
        <taxon>Dikarya</taxon>
        <taxon>Ascomycota</taxon>
        <taxon>Pezizomycotina</taxon>
        <taxon>Dothideomycetes</taxon>
        <taxon>Dothideomycetidae</taxon>
        <taxon>Mycosphaerellales</taxon>
        <taxon>Mycosphaerellaceae</taxon>
        <taxon>Zasmidium</taxon>
    </lineage>
</organism>
<feature type="compositionally biased region" description="Basic residues" evidence="1">
    <location>
        <begin position="136"/>
        <end position="150"/>
    </location>
</feature>
<dbReference type="Proteomes" id="UP001305779">
    <property type="component" value="Unassembled WGS sequence"/>
</dbReference>
<gene>
    <name evidence="2" type="ORF">PRZ48_005684</name>
</gene>
<reference evidence="2 3" key="1">
    <citation type="journal article" date="2023" name="G3 (Bethesda)">
        <title>A chromosome-level genome assembly of Zasmidium syzygii isolated from banana leaves.</title>
        <authorList>
            <person name="van Westerhoven A.C."/>
            <person name="Mehrabi R."/>
            <person name="Talebi R."/>
            <person name="Steentjes M.B.F."/>
            <person name="Corcolon B."/>
            <person name="Chong P.A."/>
            <person name="Kema G.H.J."/>
            <person name="Seidl M.F."/>
        </authorList>
    </citation>
    <scope>NUCLEOTIDE SEQUENCE [LARGE SCALE GENOMIC DNA]</scope>
    <source>
        <strain evidence="2 3">P124</strain>
    </source>
</reference>
<proteinExistence type="predicted"/>
<evidence type="ECO:0000256" key="1">
    <source>
        <dbReference type="SAM" id="MobiDB-lite"/>
    </source>
</evidence>
<feature type="region of interest" description="Disordered" evidence="1">
    <location>
        <begin position="128"/>
        <end position="161"/>
    </location>
</feature>
<feature type="compositionally biased region" description="Low complexity" evidence="1">
    <location>
        <begin position="181"/>
        <end position="203"/>
    </location>
</feature>
<dbReference type="EMBL" id="JAXOVC010000004">
    <property type="protein sequence ID" value="KAK4502259.1"/>
    <property type="molecule type" value="Genomic_DNA"/>
</dbReference>
<feature type="compositionally biased region" description="Polar residues" evidence="1">
    <location>
        <begin position="1"/>
        <end position="11"/>
    </location>
</feature>
<dbReference type="InterPro" id="IPR036869">
    <property type="entry name" value="J_dom_sf"/>
</dbReference>